<keyword evidence="6 8" id="KW-0443">Lipid metabolism</keyword>
<dbReference type="EC" id="2.7.8.7" evidence="8"/>
<keyword evidence="4 8" id="KW-0276">Fatty acid metabolism</keyword>
<comment type="function">
    <text evidence="8">Transfers the 4'-phosphopantetheine moiety from coenzyme A to a Ser of acyl-carrier-protein.</text>
</comment>
<evidence type="ECO:0000256" key="7">
    <source>
        <dbReference type="ARBA" id="ARBA00023160"/>
    </source>
</evidence>
<evidence type="ECO:0000256" key="5">
    <source>
        <dbReference type="ARBA" id="ARBA00022842"/>
    </source>
</evidence>
<proteinExistence type="inferred from homology"/>
<dbReference type="EMBL" id="CP091521">
    <property type="protein sequence ID" value="UOP05229.1"/>
    <property type="molecule type" value="Genomic_DNA"/>
</dbReference>
<comment type="similarity">
    <text evidence="8">Belongs to the P-Pant transferase superfamily. AcpS family.</text>
</comment>
<dbReference type="InterPro" id="IPR008278">
    <property type="entry name" value="4-PPantetheinyl_Trfase_dom"/>
</dbReference>
<keyword evidence="3 8" id="KW-0479">Metal-binding</keyword>
<evidence type="ECO:0000256" key="4">
    <source>
        <dbReference type="ARBA" id="ARBA00022832"/>
    </source>
</evidence>
<evidence type="ECO:0000313" key="11">
    <source>
        <dbReference type="Proteomes" id="UP000831534"/>
    </source>
</evidence>
<evidence type="ECO:0000259" key="9">
    <source>
        <dbReference type="Pfam" id="PF01648"/>
    </source>
</evidence>
<dbReference type="GO" id="GO:0000287">
    <property type="term" value="F:magnesium ion binding"/>
    <property type="evidence" value="ECO:0007669"/>
    <property type="project" value="UniProtKB-UniRule"/>
</dbReference>
<comment type="catalytic activity">
    <reaction evidence="8">
        <text>apo-[ACP] + CoA = holo-[ACP] + adenosine 3',5'-bisphosphate + H(+)</text>
        <dbReference type="Rhea" id="RHEA:12068"/>
        <dbReference type="Rhea" id="RHEA-COMP:9685"/>
        <dbReference type="Rhea" id="RHEA-COMP:9690"/>
        <dbReference type="ChEBI" id="CHEBI:15378"/>
        <dbReference type="ChEBI" id="CHEBI:29999"/>
        <dbReference type="ChEBI" id="CHEBI:57287"/>
        <dbReference type="ChEBI" id="CHEBI:58343"/>
        <dbReference type="ChEBI" id="CHEBI:64479"/>
        <dbReference type="EC" id="2.7.8.7"/>
    </reaction>
</comment>
<dbReference type="Gene3D" id="3.90.470.20">
    <property type="entry name" value="4'-phosphopantetheinyl transferase domain"/>
    <property type="match status" value="1"/>
</dbReference>
<evidence type="ECO:0000256" key="8">
    <source>
        <dbReference type="HAMAP-Rule" id="MF_00101"/>
    </source>
</evidence>
<dbReference type="RefSeq" id="WP_027008669.1">
    <property type="nucleotide sequence ID" value="NZ_CP091521.1"/>
</dbReference>
<dbReference type="GO" id="GO:0005737">
    <property type="term" value="C:cytoplasm"/>
    <property type="evidence" value="ECO:0007669"/>
    <property type="project" value="UniProtKB-SubCell"/>
</dbReference>
<dbReference type="GO" id="GO:0006633">
    <property type="term" value="P:fatty acid biosynthetic process"/>
    <property type="evidence" value="ECO:0007669"/>
    <property type="project" value="UniProtKB-UniRule"/>
</dbReference>
<feature type="domain" description="4'-phosphopantetheinyl transferase" evidence="9">
    <location>
        <begin position="4"/>
        <end position="104"/>
    </location>
</feature>
<dbReference type="NCBIfam" id="TIGR00516">
    <property type="entry name" value="acpS"/>
    <property type="match status" value="1"/>
</dbReference>
<feature type="binding site" evidence="8">
    <location>
        <position position="63"/>
    </location>
    <ligand>
        <name>Mg(2+)</name>
        <dbReference type="ChEBI" id="CHEBI:18420"/>
    </ligand>
</feature>
<evidence type="ECO:0000313" key="10">
    <source>
        <dbReference type="EMBL" id="UOP05229.1"/>
    </source>
</evidence>
<accession>A0A8T9MVC9</accession>
<keyword evidence="1 8" id="KW-0444">Lipid biosynthesis</keyword>
<evidence type="ECO:0000256" key="3">
    <source>
        <dbReference type="ARBA" id="ARBA00022723"/>
    </source>
</evidence>
<keyword evidence="5 8" id="KW-0460">Magnesium</keyword>
<dbReference type="HAMAP" id="MF_00101">
    <property type="entry name" value="AcpS"/>
    <property type="match status" value="1"/>
</dbReference>
<dbReference type="KEGG" id="ckh:LVJ77_03130"/>
<comment type="cofactor">
    <cofactor evidence="8">
        <name>Mg(2+)</name>
        <dbReference type="ChEBI" id="CHEBI:18420"/>
    </cofactor>
</comment>
<dbReference type="InterPro" id="IPR037143">
    <property type="entry name" value="4-PPantetheinyl_Trfase_dom_sf"/>
</dbReference>
<dbReference type="AlphaFoldDB" id="A0A8T9MVC9"/>
<reference evidence="10" key="2">
    <citation type="submission" date="2024-09" db="EMBL/GenBank/DDBJ databases">
        <authorList>
            <person name="Veyrier F.J."/>
        </authorList>
    </citation>
    <scope>NUCLEOTIDE SEQUENCE</scope>
    <source>
        <strain evidence="10">17694</strain>
    </source>
</reference>
<gene>
    <name evidence="8 10" type="primary">acpS</name>
    <name evidence="10" type="ORF">LVJ77_03130</name>
</gene>
<name>A0A8T9MVC9_9NEIS</name>
<comment type="subcellular location">
    <subcellularLocation>
        <location evidence="8">Cytoplasm</location>
    </subcellularLocation>
</comment>
<evidence type="ECO:0000256" key="2">
    <source>
        <dbReference type="ARBA" id="ARBA00022679"/>
    </source>
</evidence>
<organism evidence="10 11">
    <name type="scientific">Conchiformibius kuhniae</name>
    <dbReference type="NCBI Taxonomy" id="211502"/>
    <lineage>
        <taxon>Bacteria</taxon>
        <taxon>Pseudomonadati</taxon>
        <taxon>Pseudomonadota</taxon>
        <taxon>Betaproteobacteria</taxon>
        <taxon>Neisseriales</taxon>
        <taxon>Neisseriaceae</taxon>
        <taxon>Conchiformibius</taxon>
    </lineage>
</organism>
<keyword evidence="7 8" id="KW-0275">Fatty acid biosynthesis</keyword>
<evidence type="ECO:0000256" key="1">
    <source>
        <dbReference type="ARBA" id="ARBA00022516"/>
    </source>
</evidence>
<keyword evidence="2 8" id="KW-0808">Transferase</keyword>
<sequence length="132" mass="14909">MIYGIGNDILAVRRVEKLYKKYGEALPRRILSRIESLEFADKFSPKNRDDAVRFLAKRFAAKEAFAKAVGTGLREPVNFHNISIGHNDLGKPEFLCADELKQWLADKNIAKVHLSLSDEERYVSAFAVAEVA</sequence>
<keyword evidence="8" id="KW-0963">Cytoplasm</keyword>
<feature type="binding site" evidence="8">
    <location>
        <position position="8"/>
    </location>
    <ligand>
        <name>Mg(2+)</name>
        <dbReference type="ChEBI" id="CHEBI:18420"/>
    </ligand>
</feature>
<dbReference type="GO" id="GO:0008897">
    <property type="term" value="F:holo-[acyl-carrier-protein] synthase activity"/>
    <property type="evidence" value="ECO:0007669"/>
    <property type="project" value="UniProtKB-UniRule"/>
</dbReference>
<dbReference type="Proteomes" id="UP000831534">
    <property type="component" value="Chromosome"/>
</dbReference>
<reference evidence="10" key="1">
    <citation type="journal article" date="2022" name="Res Sq">
        <title>Evolution of multicellular longitudinally dividing oral cavity symbionts (Neisseriaceae).</title>
        <authorList>
            <person name="Nyongesa S."/>
            <person name="Weber P."/>
            <person name="Bernet E."/>
            <person name="Pullido F."/>
            <person name="Nieckarz M."/>
            <person name="Delaby M."/>
            <person name="Nieves C."/>
            <person name="Viehboeck T."/>
            <person name="Krause N."/>
            <person name="Rivera-Millot A."/>
            <person name="Nakamura A."/>
            <person name="Vischer N."/>
            <person name="VanNieuwenhze M."/>
            <person name="Brun Y."/>
            <person name="Cava F."/>
            <person name="Bulgheresi S."/>
            <person name="Veyrier F."/>
        </authorList>
    </citation>
    <scope>NUCLEOTIDE SEQUENCE</scope>
    <source>
        <strain evidence="10">17694</strain>
    </source>
</reference>
<dbReference type="SUPFAM" id="SSF56214">
    <property type="entry name" value="4'-phosphopantetheinyl transferase"/>
    <property type="match status" value="1"/>
</dbReference>
<evidence type="ECO:0000256" key="6">
    <source>
        <dbReference type="ARBA" id="ARBA00023098"/>
    </source>
</evidence>
<dbReference type="InterPro" id="IPR004568">
    <property type="entry name" value="Ppantetheine-prot_Trfase_dom"/>
</dbReference>
<protein>
    <recommendedName>
        <fullName evidence="8">Holo-[acyl-carrier-protein] synthase</fullName>
        <shortName evidence="8">Holo-ACP synthase</shortName>
        <ecNumber evidence="8">2.7.8.7</ecNumber>
    </recommendedName>
    <alternativeName>
        <fullName evidence="8">4'-phosphopantetheinyl transferase AcpS</fullName>
    </alternativeName>
</protein>
<dbReference type="NCBIfam" id="TIGR00556">
    <property type="entry name" value="pantethn_trn"/>
    <property type="match status" value="1"/>
</dbReference>
<keyword evidence="11" id="KW-1185">Reference proteome</keyword>
<dbReference type="InterPro" id="IPR002582">
    <property type="entry name" value="ACPS"/>
</dbReference>
<dbReference type="Pfam" id="PF01648">
    <property type="entry name" value="ACPS"/>
    <property type="match status" value="1"/>
</dbReference>